<feature type="region of interest" description="Disordered" evidence="1">
    <location>
        <begin position="1"/>
        <end position="70"/>
    </location>
</feature>
<accession>A0A2T7FCK3</accession>
<sequence length="178" mass="19525">MPPRGAARRWRRHAYRPTPSPLLSSLPGPSNRERCRRVGRGLRGRRLHFSAPLSPPTLMGKAATSPPPPRRLRGVDAQRVEHGDGVRCLPPRAPPPCRDASVDTLALQSLDGMRSRSGVRWTGRDVIRVPCICVRVPIWLLSLLGFGSVRAFGSMFESRLALGFLIHCGIGVFGLLLA</sequence>
<keyword evidence="2" id="KW-0812">Transmembrane</keyword>
<keyword evidence="4" id="KW-1185">Reference proteome</keyword>
<dbReference type="EMBL" id="CM009749">
    <property type="protein sequence ID" value="PUZ77820.1"/>
    <property type="molecule type" value="Genomic_DNA"/>
</dbReference>
<feature type="transmembrane region" description="Helical" evidence="2">
    <location>
        <begin position="160"/>
        <end position="177"/>
    </location>
</feature>
<feature type="transmembrane region" description="Helical" evidence="2">
    <location>
        <begin position="126"/>
        <end position="148"/>
    </location>
</feature>
<evidence type="ECO:0000313" key="3">
    <source>
        <dbReference type="EMBL" id="PUZ77820.1"/>
    </source>
</evidence>
<dbReference type="AlphaFoldDB" id="A0A2T7FCK3"/>
<feature type="compositionally biased region" description="Basic residues" evidence="1">
    <location>
        <begin position="34"/>
        <end position="48"/>
    </location>
</feature>
<dbReference type="Proteomes" id="UP000244336">
    <property type="component" value="Chromosome 1"/>
</dbReference>
<protein>
    <submittedName>
        <fullName evidence="3">Uncharacterized protein</fullName>
    </submittedName>
</protein>
<evidence type="ECO:0000313" key="4">
    <source>
        <dbReference type="Proteomes" id="UP000244336"/>
    </source>
</evidence>
<reference evidence="3 4" key="1">
    <citation type="submission" date="2018-04" db="EMBL/GenBank/DDBJ databases">
        <title>WGS assembly of Panicum hallii var. hallii HAL2.</title>
        <authorList>
            <person name="Lovell J."/>
            <person name="Jenkins J."/>
            <person name="Lowry D."/>
            <person name="Mamidi S."/>
            <person name="Sreedasyam A."/>
            <person name="Weng X."/>
            <person name="Barry K."/>
            <person name="Bonette J."/>
            <person name="Campitelli B."/>
            <person name="Daum C."/>
            <person name="Gordon S."/>
            <person name="Gould B."/>
            <person name="Lipzen A."/>
            <person name="MacQueen A."/>
            <person name="Palacio-Mejia J."/>
            <person name="Plott C."/>
            <person name="Shakirov E."/>
            <person name="Shu S."/>
            <person name="Yoshinaga Y."/>
            <person name="Zane M."/>
            <person name="Rokhsar D."/>
            <person name="Grimwood J."/>
            <person name="Schmutz J."/>
            <person name="Juenger T."/>
        </authorList>
    </citation>
    <scope>NUCLEOTIDE SEQUENCE [LARGE SCALE GENOMIC DNA]</scope>
    <source>
        <strain evidence="4">cv. HAL2</strain>
    </source>
</reference>
<feature type="compositionally biased region" description="Low complexity" evidence="1">
    <location>
        <begin position="21"/>
        <end position="30"/>
    </location>
</feature>
<evidence type="ECO:0000256" key="2">
    <source>
        <dbReference type="SAM" id="Phobius"/>
    </source>
</evidence>
<feature type="compositionally biased region" description="Basic residues" evidence="1">
    <location>
        <begin position="1"/>
        <end position="15"/>
    </location>
</feature>
<organism evidence="3 4">
    <name type="scientific">Panicum hallii var. hallii</name>
    <dbReference type="NCBI Taxonomy" id="1504633"/>
    <lineage>
        <taxon>Eukaryota</taxon>
        <taxon>Viridiplantae</taxon>
        <taxon>Streptophyta</taxon>
        <taxon>Embryophyta</taxon>
        <taxon>Tracheophyta</taxon>
        <taxon>Spermatophyta</taxon>
        <taxon>Magnoliopsida</taxon>
        <taxon>Liliopsida</taxon>
        <taxon>Poales</taxon>
        <taxon>Poaceae</taxon>
        <taxon>PACMAD clade</taxon>
        <taxon>Panicoideae</taxon>
        <taxon>Panicodae</taxon>
        <taxon>Paniceae</taxon>
        <taxon>Panicinae</taxon>
        <taxon>Panicum</taxon>
        <taxon>Panicum sect. Panicum</taxon>
    </lineage>
</organism>
<gene>
    <name evidence="3" type="ORF">GQ55_1G403900</name>
</gene>
<dbReference type="OrthoDB" id="10492172at2759"/>
<dbReference type="Gramene" id="PUZ77820">
    <property type="protein sequence ID" value="PUZ77820"/>
    <property type="gene ID" value="GQ55_1G403900"/>
</dbReference>
<name>A0A2T7FCK3_9POAL</name>
<proteinExistence type="predicted"/>
<keyword evidence="2" id="KW-0472">Membrane</keyword>
<keyword evidence="2" id="KW-1133">Transmembrane helix</keyword>
<evidence type="ECO:0000256" key="1">
    <source>
        <dbReference type="SAM" id="MobiDB-lite"/>
    </source>
</evidence>